<evidence type="ECO:0000259" key="1">
    <source>
        <dbReference type="SMART" id="SM00824"/>
    </source>
</evidence>
<evidence type="ECO:0000313" key="3">
    <source>
        <dbReference type="Proteomes" id="UP000187085"/>
    </source>
</evidence>
<feature type="domain" description="Thioesterase TesA-like" evidence="1">
    <location>
        <begin position="15"/>
        <end position="189"/>
    </location>
</feature>
<name>A0A1R1LKU3_9MICC</name>
<dbReference type="Gene3D" id="3.40.50.1820">
    <property type="entry name" value="alpha/beta hydrolase"/>
    <property type="match status" value="1"/>
</dbReference>
<dbReference type="PANTHER" id="PTHR43433">
    <property type="entry name" value="HYDROLASE, ALPHA/BETA FOLD FAMILY PROTEIN"/>
    <property type="match status" value="1"/>
</dbReference>
<dbReference type="GO" id="GO:0003824">
    <property type="term" value="F:catalytic activity"/>
    <property type="evidence" value="ECO:0007669"/>
    <property type="project" value="UniProtKB-ARBA"/>
</dbReference>
<protein>
    <recommendedName>
        <fullName evidence="1">Thioesterase TesA-like domain-containing protein</fullName>
    </recommendedName>
</protein>
<accession>A0A1R1LKU3</accession>
<organism evidence="2 3">
    <name type="scientific">Tersicoccus phoenicis</name>
    <dbReference type="NCBI Taxonomy" id="554083"/>
    <lineage>
        <taxon>Bacteria</taxon>
        <taxon>Bacillati</taxon>
        <taxon>Actinomycetota</taxon>
        <taxon>Actinomycetes</taxon>
        <taxon>Micrococcales</taxon>
        <taxon>Micrococcaceae</taxon>
        <taxon>Tersicoccus</taxon>
    </lineage>
</organism>
<dbReference type="STRING" id="554083.BKD30_02205"/>
<dbReference type="PANTHER" id="PTHR43433:SF10">
    <property type="entry name" value="AB HYDROLASE-1 DOMAIN-CONTAINING PROTEIN"/>
    <property type="match status" value="1"/>
</dbReference>
<keyword evidence="3" id="KW-1185">Reference proteome</keyword>
<comment type="caution">
    <text evidence="2">The sequence shown here is derived from an EMBL/GenBank/DDBJ whole genome shotgun (WGS) entry which is preliminary data.</text>
</comment>
<gene>
    <name evidence="2" type="ORF">BKD30_02205</name>
</gene>
<dbReference type="EMBL" id="MRDE01000010">
    <property type="protein sequence ID" value="OMH28167.1"/>
    <property type="molecule type" value="Genomic_DNA"/>
</dbReference>
<dbReference type="SMART" id="SM00824">
    <property type="entry name" value="PKS_TE"/>
    <property type="match status" value="1"/>
</dbReference>
<sequence length="275" mass="29429">MRRDGRDDADQVLLLPGTAGSADELDGLADALATRYTVLRLDLPGTGRSRVWGESLPRLDVAGTATAIAHHLRDAGARPRAVVGHSAGGIVAVEVARALARPPAGTEHGTGPVRGVVLLDTNLPTDPQVCRRKQARATALARLPDRELRVAFTASMRRSWGGADVDGPAYRQVMAGVEAAGDRVIREFWLSVLALDSLAFWRDLELPAVYVHSDRPVAASALDRLTRLVRYVEAGDRAAGHWLHLREPGLTSGLVRDALADLLSDDPFGQPDATV</sequence>
<dbReference type="InterPro" id="IPR020802">
    <property type="entry name" value="TesA-like"/>
</dbReference>
<dbReference type="Proteomes" id="UP000187085">
    <property type="component" value="Unassembled WGS sequence"/>
</dbReference>
<dbReference type="AlphaFoldDB" id="A0A1R1LKU3"/>
<proteinExistence type="predicted"/>
<dbReference type="Pfam" id="PF12697">
    <property type="entry name" value="Abhydrolase_6"/>
    <property type="match status" value="1"/>
</dbReference>
<dbReference type="RefSeq" id="WP_076701406.1">
    <property type="nucleotide sequence ID" value="NZ_MRDE01000010.1"/>
</dbReference>
<evidence type="ECO:0000313" key="2">
    <source>
        <dbReference type="EMBL" id="OMH28167.1"/>
    </source>
</evidence>
<dbReference type="InterPro" id="IPR050471">
    <property type="entry name" value="AB_hydrolase"/>
</dbReference>
<dbReference type="OrthoDB" id="27092at2"/>
<reference evidence="2 3" key="1">
    <citation type="submission" date="2016-12" db="EMBL/GenBank/DDBJ databases">
        <title>Draft genome of Tersicoccus phoenicis 1P05MA.</title>
        <authorList>
            <person name="Nakajima Y."/>
            <person name="Yoshizawa S."/>
            <person name="Nakamura K."/>
            <person name="Ogura Y."/>
            <person name="Hayashi T."/>
            <person name="Kogure K."/>
        </authorList>
    </citation>
    <scope>NUCLEOTIDE SEQUENCE [LARGE SCALE GENOMIC DNA]</scope>
    <source>
        <strain evidence="2 3">1p05MA</strain>
    </source>
</reference>
<dbReference type="InterPro" id="IPR000073">
    <property type="entry name" value="AB_hydrolase_1"/>
</dbReference>
<dbReference type="SUPFAM" id="SSF53474">
    <property type="entry name" value="alpha/beta-Hydrolases"/>
    <property type="match status" value="1"/>
</dbReference>
<dbReference type="InterPro" id="IPR029058">
    <property type="entry name" value="AB_hydrolase_fold"/>
</dbReference>